<feature type="region of interest" description="Disordered" evidence="1">
    <location>
        <begin position="1"/>
        <end position="26"/>
    </location>
</feature>
<reference evidence="3" key="1">
    <citation type="journal article" date="2019" name="Int. J. Syst. Evol. Microbiol.">
        <title>The Global Catalogue of Microorganisms (GCM) 10K type strain sequencing project: providing services to taxonomists for standard genome sequencing and annotation.</title>
        <authorList>
            <consortium name="The Broad Institute Genomics Platform"/>
            <consortium name="The Broad Institute Genome Sequencing Center for Infectious Disease"/>
            <person name="Wu L."/>
            <person name="Ma J."/>
        </authorList>
    </citation>
    <scope>NUCLEOTIDE SEQUENCE [LARGE SCALE GENOMIC DNA]</scope>
    <source>
        <strain evidence="3">CECT 7806</strain>
    </source>
</reference>
<dbReference type="RefSeq" id="WP_238285050.1">
    <property type="nucleotide sequence ID" value="NZ_BPQS01000002.1"/>
</dbReference>
<proteinExistence type="predicted"/>
<organism evidence="2 3">
    <name type="scientific">Methylobacterium longum</name>
    <dbReference type="NCBI Taxonomy" id="767694"/>
    <lineage>
        <taxon>Bacteria</taxon>
        <taxon>Pseudomonadati</taxon>
        <taxon>Pseudomonadota</taxon>
        <taxon>Alphaproteobacteria</taxon>
        <taxon>Hyphomicrobiales</taxon>
        <taxon>Methylobacteriaceae</taxon>
        <taxon>Methylobacterium</taxon>
    </lineage>
</organism>
<protein>
    <submittedName>
        <fullName evidence="2">Uncharacterized protein</fullName>
    </submittedName>
</protein>
<dbReference type="Proteomes" id="UP001244297">
    <property type="component" value="Unassembled WGS sequence"/>
</dbReference>
<evidence type="ECO:0000313" key="3">
    <source>
        <dbReference type="Proteomes" id="UP001244297"/>
    </source>
</evidence>
<gene>
    <name evidence="2" type="ORF">QWZ18_17385</name>
</gene>
<dbReference type="EMBL" id="JAUFPT010000058">
    <property type="protein sequence ID" value="MDN3572390.1"/>
    <property type="molecule type" value="Genomic_DNA"/>
</dbReference>
<keyword evidence="3" id="KW-1185">Reference proteome</keyword>
<name>A0ABT8ASG8_9HYPH</name>
<sequence length="59" mass="7189">MSRHEEQSDDRLDMRGDRREQRRSCVTRHEHLDEVLVYKDEEFLLEERDRAEERGESAG</sequence>
<accession>A0ABT8ASG8</accession>
<comment type="caution">
    <text evidence="2">The sequence shown here is derived from an EMBL/GenBank/DDBJ whole genome shotgun (WGS) entry which is preliminary data.</text>
</comment>
<evidence type="ECO:0000256" key="1">
    <source>
        <dbReference type="SAM" id="MobiDB-lite"/>
    </source>
</evidence>
<evidence type="ECO:0000313" key="2">
    <source>
        <dbReference type="EMBL" id="MDN3572390.1"/>
    </source>
</evidence>